<dbReference type="Proteomes" id="UP000009081">
    <property type="component" value="Chromosome"/>
</dbReference>
<accession>C5B1C1</accession>
<evidence type="ECO:0000313" key="1">
    <source>
        <dbReference type="EMBL" id="ACS41722.1"/>
    </source>
</evidence>
<proteinExistence type="predicted"/>
<dbReference type="EMBL" id="CP001510">
    <property type="protein sequence ID" value="ACS41722.1"/>
    <property type="molecule type" value="Genomic_DNA"/>
</dbReference>
<dbReference type="HOGENOM" id="CLU_2917322_0_0_5"/>
<dbReference type="AlphaFoldDB" id="C5B1C1"/>
<organism evidence="1 2">
    <name type="scientific">Methylorubrum extorquens (strain ATCC 14718 / DSM 1338 / JCM 2805 / NCIMB 9133 / AM1)</name>
    <name type="common">Methylobacterium extorquens</name>
    <dbReference type="NCBI Taxonomy" id="272630"/>
    <lineage>
        <taxon>Bacteria</taxon>
        <taxon>Pseudomonadati</taxon>
        <taxon>Pseudomonadota</taxon>
        <taxon>Alphaproteobacteria</taxon>
        <taxon>Hyphomicrobiales</taxon>
        <taxon>Methylobacteriaceae</taxon>
        <taxon>Methylorubrum</taxon>
    </lineage>
</organism>
<gene>
    <name evidence="1" type="ordered locus">MexAM1_META1p4063</name>
</gene>
<name>C5B1C1_METEA</name>
<sequence length="61" mass="6833">MTFSVQWTTSEGVVSMVRETALGAYLEAERVTKLGVQNVRIGLPNGNLVELADFRYLFEQP</sequence>
<dbReference type="OrthoDB" id="9868063at2"/>
<reference evidence="1 2" key="1">
    <citation type="journal article" date="2009" name="PLoS ONE">
        <title>Methylobacterium genome sequences: a reference blueprint to investigate microbial metabolism of C1 compounds from natural and industrial sources.</title>
        <authorList>
            <person name="Vuilleumier S."/>
            <person name="Chistoserdova L."/>
            <person name="Lee M.-C."/>
            <person name="Bringel F."/>
            <person name="Lajus A."/>
            <person name="Zhou Y."/>
            <person name="Gourion B."/>
            <person name="Barbe V."/>
            <person name="Chang J."/>
            <person name="Cruveiller S."/>
            <person name="Dossat C."/>
            <person name="Gillett W."/>
            <person name="Gruffaz C."/>
            <person name="Haugen E."/>
            <person name="Hourcade E."/>
            <person name="Levy R."/>
            <person name="Mangenot S."/>
            <person name="Muller E."/>
            <person name="Nadalig T."/>
            <person name="Pagni M."/>
            <person name="Penny C."/>
            <person name="Peyraud R."/>
            <person name="Robinson D.G."/>
            <person name="Roche D."/>
            <person name="Rouy Z."/>
            <person name="Saenampechek C."/>
            <person name="Salvignol G."/>
            <person name="Vallenet D."/>
            <person name="Wu Z."/>
            <person name="Marx C.J."/>
            <person name="Vorholt J.A."/>
            <person name="Olson M.V."/>
            <person name="Kaul R."/>
            <person name="Weissenbach J."/>
            <person name="Medigue C."/>
            <person name="Lidstrom M.E."/>
        </authorList>
    </citation>
    <scope>NUCLEOTIDE SEQUENCE [LARGE SCALE GENOMIC DNA]</scope>
    <source>
        <strain evidence="2">ATCC 14718 / DSM 1338 / JCM 2805 / NCIMB 9133 / AM1</strain>
    </source>
</reference>
<protein>
    <submittedName>
        <fullName evidence="1">Uncharacterized protein</fullName>
    </submittedName>
</protein>
<evidence type="ECO:0000313" key="2">
    <source>
        <dbReference type="Proteomes" id="UP000009081"/>
    </source>
</evidence>
<keyword evidence="2" id="KW-1185">Reference proteome</keyword>
<dbReference type="RefSeq" id="WP_015857233.1">
    <property type="nucleotide sequence ID" value="NC_012808.1"/>
</dbReference>
<dbReference type="KEGG" id="mea:Mex_1p4063"/>